<dbReference type="AlphaFoldDB" id="A0A183K4J2"/>
<organism evidence="3">
    <name type="scientific">Schistosoma curassoni</name>
    <dbReference type="NCBI Taxonomy" id="6186"/>
    <lineage>
        <taxon>Eukaryota</taxon>
        <taxon>Metazoa</taxon>
        <taxon>Spiralia</taxon>
        <taxon>Lophotrochozoa</taxon>
        <taxon>Platyhelminthes</taxon>
        <taxon>Trematoda</taxon>
        <taxon>Digenea</taxon>
        <taxon>Strigeidida</taxon>
        <taxon>Schistosomatoidea</taxon>
        <taxon>Schistosomatidae</taxon>
        <taxon>Schistosoma</taxon>
    </lineage>
</organism>
<dbReference type="EMBL" id="UZAK01033481">
    <property type="protein sequence ID" value="VDP37629.1"/>
    <property type="molecule type" value="Genomic_DNA"/>
</dbReference>
<protein>
    <submittedName>
        <fullName evidence="1 3">Uncharacterized protein</fullName>
    </submittedName>
</protein>
<sequence>MLISWSIQSSIAQCCQRHSISFYSVNLTIPFMCNSDS</sequence>
<evidence type="ECO:0000313" key="2">
    <source>
        <dbReference type="Proteomes" id="UP000279833"/>
    </source>
</evidence>
<dbReference type="WBParaSite" id="SCUD_0000991201-mRNA-1">
    <property type="protein sequence ID" value="SCUD_0000991201-mRNA-1"/>
    <property type="gene ID" value="SCUD_0000991201"/>
</dbReference>
<reference evidence="3" key="1">
    <citation type="submission" date="2016-06" db="UniProtKB">
        <authorList>
            <consortium name="WormBaseParasite"/>
        </authorList>
    </citation>
    <scope>IDENTIFICATION</scope>
</reference>
<keyword evidence="2" id="KW-1185">Reference proteome</keyword>
<reference evidence="1 2" key="2">
    <citation type="submission" date="2018-11" db="EMBL/GenBank/DDBJ databases">
        <authorList>
            <consortium name="Pathogen Informatics"/>
        </authorList>
    </citation>
    <scope>NUCLEOTIDE SEQUENCE [LARGE SCALE GENOMIC DNA]</scope>
    <source>
        <strain evidence="1">Dakar</strain>
        <strain evidence="2">Dakar, Senegal</strain>
    </source>
</reference>
<evidence type="ECO:0000313" key="3">
    <source>
        <dbReference type="WBParaSite" id="SCUD_0000991201-mRNA-1"/>
    </source>
</evidence>
<gene>
    <name evidence="1" type="ORF">SCUD_LOCUS9912</name>
</gene>
<dbReference type="Proteomes" id="UP000279833">
    <property type="component" value="Unassembled WGS sequence"/>
</dbReference>
<evidence type="ECO:0000313" key="1">
    <source>
        <dbReference type="EMBL" id="VDP37629.1"/>
    </source>
</evidence>
<name>A0A183K4J2_9TREM</name>
<proteinExistence type="predicted"/>
<accession>A0A183K4J2</accession>